<organism evidence="1">
    <name type="scientific">Anguilla anguilla</name>
    <name type="common">European freshwater eel</name>
    <name type="synonym">Muraena anguilla</name>
    <dbReference type="NCBI Taxonomy" id="7936"/>
    <lineage>
        <taxon>Eukaryota</taxon>
        <taxon>Metazoa</taxon>
        <taxon>Chordata</taxon>
        <taxon>Craniata</taxon>
        <taxon>Vertebrata</taxon>
        <taxon>Euteleostomi</taxon>
        <taxon>Actinopterygii</taxon>
        <taxon>Neopterygii</taxon>
        <taxon>Teleostei</taxon>
        <taxon>Anguilliformes</taxon>
        <taxon>Anguillidae</taxon>
        <taxon>Anguilla</taxon>
    </lineage>
</organism>
<name>A0A0E9XI53_ANGAN</name>
<sequence length="54" mass="6453">MYIVKPIVILRFYFRWAKNDGSHVFCYLHVLEPDSLFPCVTQNYKCQFISVPPK</sequence>
<reference evidence="1" key="2">
    <citation type="journal article" date="2015" name="Fish Shellfish Immunol.">
        <title>Early steps in the European eel (Anguilla anguilla)-Vibrio vulnificus interaction in the gills: Role of the RtxA13 toxin.</title>
        <authorList>
            <person name="Callol A."/>
            <person name="Pajuelo D."/>
            <person name="Ebbesson L."/>
            <person name="Teles M."/>
            <person name="MacKenzie S."/>
            <person name="Amaro C."/>
        </authorList>
    </citation>
    <scope>NUCLEOTIDE SEQUENCE</scope>
</reference>
<dbReference type="AlphaFoldDB" id="A0A0E9XI53"/>
<evidence type="ECO:0000313" key="1">
    <source>
        <dbReference type="EMBL" id="JAI01516.1"/>
    </source>
</evidence>
<dbReference type="EMBL" id="GBXM01007062">
    <property type="protein sequence ID" value="JAI01516.1"/>
    <property type="molecule type" value="Transcribed_RNA"/>
</dbReference>
<reference evidence="1" key="1">
    <citation type="submission" date="2014-11" db="EMBL/GenBank/DDBJ databases">
        <authorList>
            <person name="Amaro Gonzalez C."/>
        </authorList>
    </citation>
    <scope>NUCLEOTIDE SEQUENCE</scope>
</reference>
<protein>
    <submittedName>
        <fullName evidence="1">Uncharacterized protein</fullName>
    </submittedName>
</protein>
<accession>A0A0E9XI53</accession>
<proteinExistence type="predicted"/>